<accession>A0ABX6QQQ5</accession>
<dbReference type="PIRSF" id="PIRSF006324">
    <property type="entry name" value="LeuE"/>
    <property type="match status" value="1"/>
</dbReference>
<evidence type="ECO:0000313" key="8">
    <source>
        <dbReference type="EMBL" id="QLF70976.1"/>
    </source>
</evidence>
<organism evidence="8 9">
    <name type="scientific">Peteryoungia desertarenae</name>
    <dbReference type="NCBI Taxonomy" id="1813451"/>
    <lineage>
        <taxon>Bacteria</taxon>
        <taxon>Pseudomonadati</taxon>
        <taxon>Pseudomonadota</taxon>
        <taxon>Alphaproteobacteria</taxon>
        <taxon>Hyphomicrobiales</taxon>
        <taxon>Rhizobiaceae</taxon>
        <taxon>Peteryoungia</taxon>
    </lineage>
</organism>
<feature type="transmembrane region" description="Helical" evidence="7">
    <location>
        <begin position="6"/>
        <end position="28"/>
    </location>
</feature>
<name>A0ABX6QQQ5_9HYPH</name>
<evidence type="ECO:0000256" key="5">
    <source>
        <dbReference type="ARBA" id="ARBA00022989"/>
    </source>
</evidence>
<keyword evidence="4 7" id="KW-0812">Transmembrane</keyword>
<dbReference type="PANTHER" id="PTHR30086">
    <property type="entry name" value="ARGININE EXPORTER PROTEIN ARGO"/>
    <property type="match status" value="1"/>
</dbReference>
<keyword evidence="6 7" id="KW-0472">Membrane</keyword>
<protein>
    <submittedName>
        <fullName evidence="8">LysE family translocator</fullName>
    </submittedName>
</protein>
<keyword evidence="3" id="KW-1003">Cell membrane</keyword>
<keyword evidence="9" id="KW-1185">Reference proteome</keyword>
<dbReference type="PANTHER" id="PTHR30086:SF14">
    <property type="entry name" value="HOMOSERINE_HOMOSERINE LACTONE EFFLUX PROTEIN"/>
    <property type="match status" value="1"/>
</dbReference>
<reference evidence="8 9" key="1">
    <citation type="submission" date="2020-06" db="EMBL/GenBank/DDBJ databases">
        <title>Genome sequence of Rhizobium sp strain ADMK78.</title>
        <authorList>
            <person name="Rahi P."/>
        </authorList>
    </citation>
    <scope>NUCLEOTIDE SEQUENCE [LARGE SCALE GENOMIC DNA]</scope>
    <source>
        <strain evidence="8 9">ADMK78</strain>
    </source>
</reference>
<feature type="transmembrane region" description="Helical" evidence="7">
    <location>
        <begin position="107"/>
        <end position="129"/>
    </location>
</feature>
<evidence type="ECO:0000256" key="2">
    <source>
        <dbReference type="ARBA" id="ARBA00007928"/>
    </source>
</evidence>
<feature type="transmembrane region" description="Helical" evidence="7">
    <location>
        <begin position="35"/>
        <end position="61"/>
    </location>
</feature>
<dbReference type="EMBL" id="CP058350">
    <property type="protein sequence ID" value="QLF70976.1"/>
    <property type="molecule type" value="Genomic_DNA"/>
</dbReference>
<dbReference type="Proteomes" id="UP000308530">
    <property type="component" value="Chromosome"/>
</dbReference>
<dbReference type="InterPro" id="IPR001123">
    <property type="entry name" value="LeuE-type"/>
</dbReference>
<feature type="transmembrane region" description="Helical" evidence="7">
    <location>
        <begin position="182"/>
        <end position="200"/>
    </location>
</feature>
<dbReference type="RefSeq" id="WP_138286594.1">
    <property type="nucleotide sequence ID" value="NZ_CP058350.1"/>
</dbReference>
<feature type="transmembrane region" description="Helical" evidence="7">
    <location>
        <begin position="67"/>
        <end position="87"/>
    </location>
</feature>
<comment type="similarity">
    <text evidence="2">Belongs to the Rht family.</text>
</comment>
<evidence type="ECO:0000256" key="6">
    <source>
        <dbReference type="ARBA" id="ARBA00023136"/>
    </source>
</evidence>
<evidence type="ECO:0000313" key="9">
    <source>
        <dbReference type="Proteomes" id="UP000308530"/>
    </source>
</evidence>
<evidence type="ECO:0000256" key="3">
    <source>
        <dbReference type="ARBA" id="ARBA00022475"/>
    </source>
</evidence>
<keyword evidence="5 7" id="KW-1133">Transmembrane helix</keyword>
<proteinExistence type="inferred from homology"/>
<sequence>MSLEFLITTLIIVATPGTGALYTLACAISGGTRTAVIAAFGCTLGIIPHMAAAALGLAAVVATNPQIFEIIRLAGIAYLLWMAISLWRSDASGKDSTGVSADKAFGIIRKAVLINLLNPKLSLFFLAFLPQFIAPADPAPLLTMTALGLVFMAITFAVFAVYGVTASSLRSGLINRPGRMQLVNRLLAGGFILMAGKLALAQR</sequence>
<dbReference type="Pfam" id="PF01810">
    <property type="entry name" value="LysE"/>
    <property type="match status" value="1"/>
</dbReference>
<evidence type="ECO:0000256" key="1">
    <source>
        <dbReference type="ARBA" id="ARBA00004651"/>
    </source>
</evidence>
<feature type="transmembrane region" description="Helical" evidence="7">
    <location>
        <begin position="141"/>
        <end position="162"/>
    </location>
</feature>
<comment type="subcellular location">
    <subcellularLocation>
        <location evidence="1">Cell membrane</location>
        <topology evidence="1">Multi-pass membrane protein</topology>
    </subcellularLocation>
</comment>
<evidence type="ECO:0000256" key="7">
    <source>
        <dbReference type="SAM" id="Phobius"/>
    </source>
</evidence>
<gene>
    <name evidence="8" type="ORF">FE840_016265</name>
</gene>
<evidence type="ECO:0000256" key="4">
    <source>
        <dbReference type="ARBA" id="ARBA00022692"/>
    </source>
</evidence>